<dbReference type="RefSeq" id="WP_380019106.1">
    <property type="nucleotide sequence ID" value="NZ_JBHSHD010000003.1"/>
</dbReference>
<dbReference type="NCBIfam" id="TIGR01981">
    <property type="entry name" value="sufD"/>
    <property type="match status" value="1"/>
</dbReference>
<gene>
    <name evidence="2" type="primary">sufD</name>
    <name evidence="2" type="ORF">ACFO6Q_03375</name>
</gene>
<dbReference type="Pfam" id="PF01458">
    <property type="entry name" value="SUFBD_core"/>
    <property type="match status" value="1"/>
</dbReference>
<dbReference type="InterPro" id="IPR000825">
    <property type="entry name" value="SUF_FeS_clus_asmbl_SufBD_core"/>
</dbReference>
<protein>
    <submittedName>
        <fullName evidence="2">Fe-S cluster assembly protein SufD</fullName>
    </submittedName>
</protein>
<dbReference type="Proteomes" id="UP001595886">
    <property type="component" value="Unassembled WGS sequence"/>
</dbReference>
<proteinExistence type="predicted"/>
<evidence type="ECO:0000313" key="3">
    <source>
        <dbReference type="Proteomes" id="UP001595886"/>
    </source>
</evidence>
<accession>A0ABV9QQU6</accession>
<evidence type="ECO:0000313" key="2">
    <source>
        <dbReference type="EMBL" id="MFC4819347.1"/>
    </source>
</evidence>
<reference evidence="3" key="1">
    <citation type="journal article" date="2019" name="Int. J. Syst. Evol. Microbiol.">
        <title>The Global Catalogue of Microorganisms (GCM) 10K type strain sequencing project: providing services to taxonomists for standard genome sequencing and annotation.</title>
        <authorList>
            <consortium name="The Broad Institute Genomics Platform"/>
            <consortium name="The Broad Institute Genome Sequencing Center for Infectious Disease"/>
            <person name="Wu L."/>
            <person name="Ma J."/>
        </authorList>
    </citation>
    <scope>NUCLEOTIDE SEQUENCE [LARGE SCALE GENOMIC DNA]</scope>
    <source>
        <strain evidence="3">CCUG 30340</strain>
    </source>
</reference>
<feature type="domain" description="SUF system FeS cluster assembly SufBD core" evidence="1">
    <location>
        <begin position="138"/>
        <end position="349"/>
    </location>
</feature>
<comment type="caution">
    <text evidence="2">The sequence shown here is derived from an EMBL/GenBank/DDBJ whole genome shotgun (WGS) entry which is preliminary data.</text>
</comment>
<dbReference type="PANTHER" id="PTHR43575:SF1">
    <property type="entry name" value="PROTEIN ABCI7, CHLOROPLASTIC"/>
    <property type="match status" value="1"/>
</dbReference>
<dbReference type="InterPro" id="IPR037284">
    <property type="entry name" value="SUF_FeS_clus_asmbl_SufBD_sf"/>
</dbReference>
<dbReference type="PANTHER" id="PTHR43575">
    <property type="entry name" value="PROTEIN ABCI7, CHLOROPLASTIC"/>
    <property type="match status" value="1"/>
</dbReference>
<organism evidence="2 3">
    <name type="scientific">Dokdonella ginsengisoli</name>
    <dbReference type="NCBI Taxonomy" id="363846"/>
    <lineage>
        <taxon>Bacteria</taxon>
        <taxon>Pseudomonadati</taxon>
        <taxon>Pseudomonadota</taxon>
        <taxon>Gammaproteobacteria</taxon>
        <taxon>Lysobacterales</taxon>
        <taxon>Rhodanobacteraceae</taxon>
        <taxon>Dokdonella</taxon>
    </lineage>
</organism>
<dbReference type="InterPro" id="IPR055346">
    <property type="entry name" value="Fe-S_cluster_assembly_SufBD"/>
</dbReference>
<evidence type="ECO:0000259" key="1">
    <source>
        <dbReference type="Pfam" id="PF01458"/>
    </source>
</evidence>
<dbReference type="EMBL" id="JBHSHD010000003">
    <property type="protein sequence ID" value="MFC4819347.1"/>
    <property type="molecule type" value="Genomic_DNA"/>
</dbReference>
<keyword evidence="3" id="KW-1185">Reference proteome</keyword>
<dbReference type="InterPro" id="IPR011542">
    <property type="entry name" value="SUF_FeS_clus_asmbl_SufD"/>
</dbReference>
<dbReference type="SUPFAM" id="SSF101960">
    <property type="entry name" value="Stabilizer of iron transporter SufD"/>
    <property type="match status" value="1"/>
</dbReference>
<sequence>MEAASPRHDLLDDFGHGDAREREESWRYSKAALRALSQQEFVAADAQAELPEALLERFDWAPTRGRRVVVVNGEVSERYSDLADVGAWVTVGVSAGNAYSIRIDGGIDAPMHVVYVGVPSAQPSRWQASVEVSIVGGHACVVEQHLGVEGATVLGSLRRRFDLAERTRLDLVSLCDLPESAALYRFVEANLGAKAALRTTHVLLGGRLQRLDMQVRLAGEQARLESRGVFALRGRAHADTQLDVRHVARDTVCDVVWRGVADQRARAVFRGAITVAAGADGSDAKLSNKNLLLSPHAEIDTQPVLEIYADEVKAAHGATVGQIDERALFYLRSRGIALAEARRMMVAAFCREVLDGVEDADLRERLAQPVQAMLPTAS</sequence>
<name>A0ABV9QQU6_9GAMM</name>